<evidence type="ECO:0000259" key="1">
    <source>
        <dbReference type="Pfam" id="PF13577"/>
    </source>
</evidence>
<dbReference type="CDD" id="cd00531">
    <property type="entry name" value="NTF2_like"/>
    <property type="match status" value="1"/>
</dbReference>
<evidence type="ECO:0000313" key="2">
    <source>
        <dbReference type="EMBL" id="KIL41853.1"/>
    </source>
</evidence>
<dbReference type="Pfam" id="PF13577">
    <property type="entry name" value="SnoaL_4"/>
    <property type="match status" value="1"/>
</dbReference>
<dbReference type="EMBL" id="JXAK01000005">
    <property type="protein sequence ID" value="KIL41853.1"/>
    <property type="molecule type" value="Genomic_DNA"/>
</dbReference>
<name>A0ABR5AM13_9BACL</name>
<comment type="caution">
    <text evidence="2">The sequence shown here is derived from an EMBL/GenBank/DDBJ whole genome shotgun (WGS) entry which is preliminary data.</text>
</comment>
<sequence length="159" mass="18147">MDNAQVQLDWINKLAIIETISKFAYYADNREWEALQQLFTKKVTVDYTSLAGGEPAAIPAEVLMDSWNKGLTPLKATQHLISNHIVDLESEHQAICRAYFQAQHEFPNPFGESRWTLGGKYLFRFVKEDGQWKITELVMTAVWASGNQNIMNLAALQQK</sequence>
<dbReference type="Gene3D" id="3.10.450.50">
    <property type="match status" value="1"/>
</dbReference>
<dbReference type="Proteomes" id="UP000031967">
    <property type="component" value="Unassembled WGS sequence"/>
</dbReference>
<dbReference type="InterPro" id="IPR032710">
    <property type="entry name" value="NTF2-like_dom_sf"/>
</dbReference>
<reference evidence="2 3" key="1">
    <citation type="submission" date="2014-12" db="EMBL/GenBank/DDBJ databases">
        <title>Draft genome sequence of Paenibacillus kamchatkensis strain B-2647.</title>
        <authorList>
            <person name="Karlyshev A.V."/>
            <person name="Kudryashova E.B."/>
        </authorList>
    </citation>
    <scope>NUCLEOTIDE SEQUENCE [LARGE SCALE GENOMIC DNA]</scope>
    <source>
        <strain evidence="2 3">VKM B-2647</strain>
    </source>
</reference>
<dbReference type="SUPFAM" id="SSF54427">
    <property type="entry name" value="NTF2-like"/>
    <property type="match status" value="1"/>
</dbReference>
<organism evidence="2 3">
    <name type="scientific">Gordoniibacillus kamchatkensis</name>
    <dbReference type="NCBI Taxonomy" id="1590651"/>
    <lineage>
        <taxon>Bacteria</taxon>
        <taxon>Bacillati</taxon>
        <taxon>Bacillota</taxon>
        <taxon>Bacilli</taxon>
        <taxon>Bacillales</taxon>
        <taxon>Paenibacillaceae</taxon>
        <taxon>Gordoniibacillus</taxon>
    </lineage>
</organism>
<keyword evidence="3" id="KW-1185">Reference proteome</keyword>
<feature type="domain" description="SnoaL-like" evidence="1">
    <location>
        <begin position="14"/>
        <end position="137"/>
    </location>
</feature>
<dbReference type="RefSeq" id="WP_041046011.1">
    <property type="nucleotide sequence ID" value="NZ_JXAK01000005.1"/>
</dbReference>
<protein>
    <recommendedName>
        <fullName evidence="1">SnoaL-like domain-containing protein</fullName>
    </recommendedName>
</protein>
<proteinExistence type="predicted"/>
<evidence type="ECO:0000313" key="3">
    <source>
        <dbReference type="Proteomes" id="UP000031967"/>
    </source>
</evidence>
<accession>A0ABR5AM13</accession>
<gene>
    <name evidence="2" type="ORF">SD70_04355</name>
</gene>
<dbReference type="InterPro" id="IPR037401">
    <property type="entry name" value="SnoaL-like"/>
</dbReference>